<reference evidence="2 3" key="1">
    <citation type="submission" date="2016-10" db="EMBL/GenBank/DDBJ databases">
        <authorList>
            <person name="de Groot N.N."/>
        </authorList>
    </citation>
    <scope>NUCLEOTIDE SEQUENCE [LARGE SCALE GENOMIC DNA]</scope>
    <source>
        <strain evidence="2 3">EP1-55-1</strain>
    </source>
</reference>
<name>A0A1I5QI16_9BACT</name>
<dbReference type="InterPro" id="IPR004564">
    <property type="entry name" value="OM_lipoprot_carrier_LolA-like"/>
</dbReference>
<evidence type="ECO:0000313" key="3">
    <source>
        <dbReference type="Proteomes" id="UP000199227"/>
    </source>
</evidence>
<dbReference type="InterPro" id="IPR029046">
    <property type="entry name" value="LolA/LolB/LppX"/>
</dbReference>
<dbReference type="EMBL" id="FOXB01000020">
    <property type="protein sequence ID" value="SFP45711.1"/>
    <property type="molecule type" value="Genomic_DNA"/>
</dbReference>
<dbReference type="Gene3D" id="2.50.20.10">
    <property type="entry name" value="Lipoprotein localisation LolA/LolB/LppX"/>
    <property type="match status" value="1"/>
</dbReference>
<dbReference type="AlphaFoldDB" id="A0A1I5QI16"/>
<dbReference type="CDD" id="cd16325">
    <property type="entry name" value="LolA"/>
    <property type="match status" value="1"/>
</dbReference>
<accession>A0A1I5QI16</accession>
<keyword evidence="1" id="KW-0732">Signal</keyword>
<dbReference type="PANTHER" id="PTHR35869:SF1">
    <property type="entry name" value="OUTER-MEMBRANE LIPOPROTEIN CARRIER PROTEIN"/>
    <property type="match status" value="1"/>
</dbReference>
<evidence type="ECO:0000313" key="2">
    <source>
        <dbReference type="EMBL" id="SFP45711.1"/>
    </source>
</evidence>
<protein>
    <submittedName>
        <fullName evidence="2">Outer membrane lipoprotein-sorting protein</fullName>
    </submittedName>
</protein>
<organism evidence="2 3">
    <name type="scientific">Hydrogenimonas thermophila</name>
    <dbReference type="NCBI Taxonomy" id="223786"/>
    <lineage>
        <taxon>Bacteria</taxon>
        <taxon>Pseudomonadati</taxon>
        <taxon>Campylobacterota</taxon>
        <taxon>Epsilonproteobacteria</taxon>
        <taxon>Campylobacterales</taxon>
        <taxon>Hydrogenimonadaceae</taxon>
        <taxon>Hydrogenimonas</taxon>
    </lineage>
</organism>
<sequence>MKRITIIMLFASTLLAELPVPDQIQADFHQTVVNSENNQTLNYTGSVFMKFPNEAKWIYKQPIEKIICLMQNRAWVIEPELEQATLFQLDKAVPVLKILKKAQQIDTHKYKALYEGIEYIIITDSKDQIKQIKYIDDLGNSVLLTFEKIKTKLIDPSFLKCTIPEDYDIIDGRY</sequence>
<dbReference type="RefSeq" id="WP_092912617.1">
    <property type="nucleotide sequence ID" value="NZ_CP136592.1"/>
</dbReference>
<evidence type="ECO:0000256" key="1">
    <source>
        <dbReference type="ARBA" id="ARBA00022729"/>
    </source>
</evidence>
<dbReference type="PANTHER" id="PTHR35869">
    <property type="entry name" value="OUTER-MEMBRANE LIPOPROTEIN CARRIER PROTEIN"/>
    <property type="match status" value="1"/>
</dbReference>
<dbReference type="NCBIfam" id="NF000663">
    <property type="entry name" value="PRK00031.2-1"/>
    <property type="match status" value="1"/>
</dbReference>
<dbReference type="STRING" id="223786.SAMN05216234_12023"/>
<proteinExistence type="predicted"/>
<keyword evidence="2" id="KW-0449">Lipoprotein</keyword>
<dbReference type="Pfam" id="PF03548">
    <property type="entry name" value="LolA"/>
    <property type="match status" value="1"/>
</dbReference>
<dbReference type="OrthoDB" id="5339202at2"/>
<dbReference type="SUPFAM" id="SSF89392">
    <property type="entry name" value="Prokaryotic lipoproteins and lipoprotein localization factors"/>
    <property type="match status" value="1"/>
</dbReference>
<dbReference type="Proteomes" id="UP000199227">
    <property type="component" value="Unassembled WGS sequence"/>
</dbReference>
<gene>
    <name evidence="2" type="ORF">SAMN05216234_12023</name>
</gene>
<keyword evidence="3" id="KW-1185">Reference proteome</keyword>